<dbReference type="GO" id="GO:0006729">
    <property type="term" value="P:tetrahydrobiopterin biosynthetic process"/>
    <property type="evidence" value="ECO:0007669"/>
    <property type="project" value="UniProtKB-UniPathway"/>
</dbReference>
<evidence type="ECO:0000256" key="1">
    <source>
        <dbReference type="ARBA" id="ARBA00005126"/>
    </source>
</evidence>
<feature type="signal peptide" evidence="5">
    <location>
        <begin position="1"/>
        <end position="19"/>
    </location>
</feature>
<dbReference type="Gene3D" id="3.30.479.10">
    <property type="entry name" value="6-pyruvoyl tetrahydropterin synthase/QueD"/>
    <property type="match status" value="1"/>
</dbReference>
<dbReference type="Ensembl" id="ENSMMST00000019472.1">
    <property type="protein sequence ID" value="ENSMMSP00000017621.1"/>
    <property type="gene ID" value="ENSMMSG00000013370.1"/>
</dbReference>
<evidence type="ECO:0000256" key="4">
    <source>
        <dbReference type="ARBA" id="ARBA00023007"/>
    </source>
</evidence>
<evidence type="ECO:0000313" key="6">
    <source>
        <dbReference type="Ensembl" id="ENSMMSP00000017621.1"/>
    </source>
</evidence>
<evidence type="ECO:0000256" key="2">
    <source>
        <dbReference type="ARBA" id="ARBA00009164"/>
    </source>
</evidence>
<dbReference type="Pfam" id="PF01242">
    <property type="entry name" value="PTPS"/>
    <property type="match status" value="1"/>
</dbReference>
<keyword evidence="4" id="KW-0783">Tetrahydrobiopterin biosynthesis</keyword>
<dbReference type="GeneTree" id="ENSGT00990000210271"/>
<dbReference type="SUPFAM" id="SSF55620">
    <property type="entry name" value="Tetrahydrobiopterin biosynthesis enzymes-like"/>
    <property type="match status" value="1"/>
</dbReference>
<evidence type="ECO:0000256" key="5">
    <source>
        <dbReference type="SAM" id="SignalP"/>
    </source>
</evidence>
<dbReference type="EC" id="4.2.3.12" evidence="3"/>
<accession>A0A8C6DK41</accession>
<evidence type="ECO:0000313" key="7">
    <source>
        <dbReference type="Proteomes" id="UP000694544"/>
    </source>
</evidence>
<dbReference type="AlphaFoldDB" id="A0A8C6DK41"/>
<reference evidence="6" key="1">
    <citation type="submission" date="2025-08" db="UniProtKB">
        <authorList>
            <consortium name="Ensembl"/>
        </authorList>
    </citation>
    <scope>IDENTIFICATION</scope>
</reference>
<feature type="chain" id="PRO_5034237050" description="6-pyruvoyltetrahydropterin synthase" evidence="5">
    <location>
        <begin position="20"/>
        <end position="106"/>
    </location>
</feature>
<comment type="similarity">
    <text evidence="2">Belongs to the PTPS family.</text>
</comment>
<dbReference type="UniPathway" id="UPA00849">
    <property type="reaction ID" value="UER00819"/>
</dbReference>
<organism evidence="6 7">
    <name type="scientific">Moschus moschiferus</name>
    <name type="common">Siberian musk deer</name>
    <name type="synonym">Moschus sibiricus</name>
    <dbReference type="NCBI Taxonomy" id="68415"/>
    <lineage>
        <taxon>Eukaryota</taxon>
        <taxon>Metazoa</taxon>
        <taxon>Chordata</taxon>
        <taxon>Craniata</taxon>
        <taxon>Vertebrata</taxon>
        <taxon>Euteleostomi</taxon>
        <taxon>Mammalia</taxon>
        <taxon>Eutheria</taxon>
        <taxon>Laurasiatheria</taxon>
        <taxon>Artiodactyla</taxon>
        <taxon>Ruminantia</taxon>
        <taxon>Pecora</taxon>
        <taxon>Moschidae</taxon>
        <taxon>Moschus</taxon>
    </lineage>
</organism>
<keyword evidence="5" id="KW-0732">Signal</keyword>
<name>A0A8C6DK41_MOSMO</name>
<dbReference type="InterPro" id="IPR007115">
    <property type="entry name" value="6-PTP_synth/QueD"/>
</dbReference>
<sequence length="106" mass="12321">MGNWLIFIFISLKRYLFISLKSHKDSAEAVMKILDHSDLDVPHCVPAVSVAESIYLYICGITAKTLPAGVCYKVKVNETEHSIVTYQEELFLNYRSPRRRRKKERM</sequence>
<dbReference type="InterPro" id="IPR038418">
    <property type="entry name" value="6-PTP_synth/QueD_sf"/>
</dbReference>
<proteinExistence type="inferred from homology"/>
<keyword evidence="7" id="KW-1185">Reference proteome</keyword>
<dbReference type="GO" id="GO:0003874">
    <property type="term" value="F:6-pyruvoyltetrahydropterin synthase activity"/>
    <property type="evidence" value="ECO:0007669"/>
    <property type="project" value="UniProtKB-EC"/>
</dbReference>
<evidence type="ECO:0000256" key="3">
    <source>
        <dbReference type="ARBA" id="ARBA00013100"/>
    </source>
</evidence>
<reference evidence="6" key="2">
    <citation type="submission" date="2025-09" db="UniProtKB">
        <authorList>
            <consortium name="Ensembl"/>
        </authorList>
    </citation>
    <scope>IDENTIFICATION</scope>
</reference>
<protein>
    <recommendedName>
        <fullName evidence="3">6-pyruvoyltetrahydropterin synthase</fullName>
        <ecNumber evidence="3">4.2.3.12</ecNumber>
    </recommendedName>
</protein>
<dbReference type="Proteomes" id="UP000694544">
    <property type="component" value="Unplaced"/>
</dbReference>
<comment type="pathway">
    <text evidence="1">Cofactor biosynthesis; tetrahydrobiopterin biosynthesis; tetrahydrobiopterin from 7,8-dihydroneopterin triphosphate: step 1/3.</text>
</comment>